<name>A0A0C2W6A9_AMAMK</name>
<accession>A0A0C2W6A9</accession>
<keyword evidence="2" id="KW-1185">Reference proteome</keyword>
<gene>
    <name evidence="1" type="ORF">M378DRAFT_16864</name>
</gene>
<dbReference type="EMBL" id="KN818406">
    <property type="protein sequence ID" value="KIL56677.1"/>
    <property type="molecule type" value="Genomic_DNA"/>
</dbReference>
<evidence type="ECO:0000313" key="2">
    <source>
        <dbReference type="Proteomes" id="UP000054549"/>
    </source>
</evidence>
<evidence type="ECO:0000313" key="1">
    <source>
        <dbReference type="EMBL" id="KIL56677.1"/>
    </source>
</evidence>
<dbReference type="HOGENOM" id="CLU_3105844_0_0_1"/>
<dbReference type="Proteomes" id="UP000054549">
    <property type="component" value="Unassembled WGS sequence"/>
</dbReference>
<dbReference type="AlphaFoldDB" id="A0A0C2W6A9"/>
<organism evidence="1 2">
    <name type="scientific">Amanita muscaria (strain Koide BX008)</name>
    <dbReference type="NCBI Taxonomy" id="946122"/>
    <lineage>
        <taxon>Eukaryota</taxon>
        <taxon>Fungi</taxon>
        <taxon>Dikarya</taxon>
        <taxon>Basidiomycota</taxon>
        <taxon>Agaricomycotina</taxon>
        <taxon>Agaricomycetes</taxon>
        <taxon>Agaricomycetidae</taxon>
        <taxon>Agaricales</taxon>
        <taxon>Pluteineae</taxon>
        <taxon>Amanitaceae</taxon>
        <taxon>Amanita</taxon>
    </lineage>
</organism>
<dbReference type="InParanoid" id="A0A0C2W6A9"/>
<sequence>MSLNNAVKLLFKFISTYWSIQVDMQQQKVYILFQGHMNHITSKYNSSIHIQ</sequence>
<proteinExistence type="predicted"/>
<reference evidence="1 2" key="1">
    <citation type="submission" date="2014-04" db="EMBL/GenBank/DDBJ databases">
        <title>Evolutionary Origins and Diversification of the Mycorrhizal Mutualists.</title>
        <authorList>
            <consortium name="DOE Joint Genome Institute"/>
            <consortium name="Mycorrhizal Genomics Consortium"/>
            <person name="Kohler A."/>
            <person name="Kuo A."/>
            <person name="Nagy L.G."/>
            <person name="Floudas D."/>
            <person name="Copeland A."/>
            <person name="Barry K.W."/>
            <person name="Cichocki N."/>
            <person name="Veneault-Fourrey C."/>
            <person name="LaButti K."/>
            <person name="Lindquist E.A."/>
            <person name="Lipzen A."/>
            <person name="Lundell T."/>
            <person name="Morin E."/>
            <person name="Murat C."/>
            <person name="Riley R."/>
            <person name="Ohm R."/>
            <person name="Sun H."/>
            <person name="Tunlid A."/>
            <person name="Henrissat B."/>
            <person name="Grigoriev I.V."/>
            <person name="Hibbett D.S."/>
            <person name="Martin F."/>
        </authorList>
    </citation>
    <scope>NUCLEOTIDE SEQUENCE [LARGE SCALE GENOMIC DNA]</scope>
    <source>
        <strain evidence="1 2">Koide BX008</strain>
    </source>
</reference>
<protein>
    <submittedName>
        <fullName evidence="1">Uncharacterized protein</fullName>
    </submittedName>
</protein>